<gene>
    <name evidence="3" type="ORF">CBRE1094_LOCUS35031</name>
</gene>
<sequence>MEQESMRIRLVILLSVCTQARALLGDSAEVLGDVASGDGSEIYELGLNITAATWYTKLRVTLSGAVSGLDTYREGMKSSFALEIGVSEEQVVLAIDPGHRRLLQGNASAQVSFTTYSSTAEKASAVDAVVEAKLNTTASLEQLLTAAAVTGVTVESEPYTTTNVPSPPPWAPPLPPWWMDVPPPPPSHVSVPLVVAIVLGSLASIGLLASLVLFLGVRTMCEGATLVFFAPEAMLLRPGGRASGDVDATLDDVEMTAITNRSAWAGG</sequence>
<keyword evidence="1" id="KW-0472">Membrane</keyword>
<evidence type="ECO:0000313" key="3">
    <source>
        <dbReference type="EMBL" id="CAD9522728.1"/>
    </source>
</evidence>
<evidence type="ECO:0000256" key="1">
    <source>
        <dbReference type="SAM" id="Phobius"/>
    </source>
</evidence>
<keyword evidence="1" id="KW-0812">Transmembrane</keyword>
<keyword evidence="1" id="KW-1133">Transmembrane helix</keyword>
<feature type="signal peptide" evidence="2">
    <location>
        <begin position="1"/>
        <end position="22"/>
    </location>
</feature>
<dbReference type="EMBL" id="HBGU01064243">
    <property type="protein sequence ID" value="CAD9522728.1"/>
    <property type="molecule type" value="Transcribed_RNA"/>
</dbReference>
<feature type="transmembrane region" description="Helical" evidence="1">
    <location>
        <begin position="193"/>
        <end position="217"/>
    </location>
</feature>
<keyword evidence="2" id="KW-0732">Signal</keyword>
<dbReference type="AlphaFoldDB" id="A0A7S2N6M8"/>
<name>A0A7S2N6M8_9EUKA</name>
<accession>A0A7S2N6M8</accession>
<reference evidence="3" key="1">
    <citation type="submission" date="2021-01" db="EMBL/GenBank/DDBJ databases">
        <authorList>
            <person name="Corre E."/>
            <person name="Pelletier E."/>
            <person name="Niang G."/>
            <person name="Scheremetjew M."/>
            <person name="Finn R."/>
            <person name="Kale V."/>
            <person name="Holt S."/>
            <person name="Cochrane G."/>
            <person name="Meng A."/>
            <person name="Brown T."/>
            <person name="Cohen L."/>
        </authorList>
    </citation>
    <scope>NUCLEOTIDE SEQUENCE</scope>
    <source>
        <strain evidence="3">UTEX LB 985</strain>
    </source>
</reference>
<feature type="chain" id="PRO_5030566889" evidence="2">
    <location>
        <begin position="23"/>
        <end position="267"/>
    </location>
</feature>
<proteinExistence type="predicted"/>
<protein>
    <submittedName>
        <fullName evidence="3">Uncharacterized protein</fullName>
    </submittedName>
</protein>
<evidence type="ECO:0000256" key="2">
    <source>
        <dbReference type="SAM" id="SignalP"/>
    </source>
</evidence>
<organism evidence="3">
    <name type="scientific">Haptolina brevifila</name>
    <dbReference type="NCBI Taxonomy" id="156173"/>
    <lineage>
        <taxon>Eukaryota</taxon>
        <taxon>Haptista</taxon>
        <taxon>Haptophyta</taxon>
        <taxon>Prymnesiophyceae</taxon>
        <taxon>Prymnesiales</taxon>
        <taxon>Prymnesiaceae</taxon>
        <taxon>Haptolina</taxon>
    </lineage>
</organism>